<dbReference type="NCBIfam" id="NF000222">
    <property type="entry name" value="FosX"/>
    <property type="match status" value="1"/>
</dbReference>
<dbReference type="EMBL" id="MIJY01000003">
    <property type="protein sequence ID" value="OEG19693.1"/>
    <property type="molecule type" value="Genomic_DNA"/>
</dbReference>
<evidence type="ECO:0000313" key="4">
    <source>
        <dbReference type="Proteomes" id="UP000095094"/>
    </source>
</evidence>
<accession>A0A1E5H443</accession>
<dbReference type="SUPFAM" id="SSF54593">
    <property type="entry name" value="Glyoxalase/Bleomycin resistance protein/Dihydroxybiphenyl dioxygenase"/>
    <property type="match status" value="1"/>
</dbReference>
<dbReference type="GO" id="GO:0046872">
    <property type="term" value="F:metal ion binding"/>
    <property type="evidence" value="ECO:0007669"/>
    <property type="project" value="UniProtKB-KW"/>
</dbReference>
<dbReference type="PANTHER" id="PTHR36113">
    <property type="entry name" value="LYASE, PUTATIVE-RELATED-RELATED"/>
    <property type="match status" value="1"/>
</dbReference>
<dbReference type="InterPro" id="IPR029068">
    <property type="entry name" value="Glyas_Bleomycin-R_OHBP_Dase"/>
</dbReference>
<dbReference type="InterPro" id="IPR037523">
    <property type="entry name" value="VOC_core"/>
</dbReference>
<dbReference type="InterPro" id="IPR004360">
    <property type="entry name" value="Glyas_Fos-R_dOase_dom"/>
</dbReference>
<dbReference type="PROSITE" id="PS51819">
    <property type="entry name" value="VOC"/>
    <property type="match status" value="1"/>
</dbReference>
<evidence type="ECO:0000256" key="1">
    <source>
        <dbReference type="ARBA" id="ARBA00022723"/>
    </source>
</evidence>
<dbReference type="RefSeq" id="WP_069662308.1">
    <property type="nucleotide sequence ID" value="NZ_JBHUJJ010000001.1"/>
</dbReference>
<evidence type="ECO:0000313" key="3">
    <source>
        <dbReference type="EMBL" id="OEG19693.1"/>
    </source>
</evidence>
<organism evidence="3 4">
    <name type="scientific">Enterococcus termitis</name>
    <dbReference type="NCBI Taxonomy" id="332950"/>
    <lineage>
        <taxon>Bacteria</taxon>
        <taxon>Bacillati</taxon>
        <taxon>Bacillota</taxon>
        <taxon>Bacilli</taxon>
        <taxon>Lactobacillales</taxon>
        <taxon>Enterococcaceae</taxon>
        <taxon>Enterococcus</taxon>
    </lineage>
</organism>
<dbReference type="Gene3D" id="3.10.180.10">
    <property type="entry name" value="2,3-Dihydroxybiphenyl 1,2-Dioxygenase, domain 1"/>
    <property type="match status" value="1"/>
</dbReference>
<evidence type="ECO:0000259" key="2">
    <source>
        <dbReference type="PROSITE" id="PS51819"/>
    </source>
</evidence>
<keyword evidence="4" id="KW-1185">Reference proteome</keyword>
<dbReference type="Proteomes" id="UP000095094">
    <property type="component" value="Unassembled WGS sequence"/>
</dbReference>
<keyword evidence="1" id="KW-0479">Metal-binding</keyword>
<sequence>MIEGISHITFIVQDIEKSAKLFKEIFSAEEVYDSLEKNFSYSREKFFLISNQWIVLMEGSSLKEQSYNHLAFKIDESDYDEMLKKIKAYGLVIKEGRKRIEADSKSIYFYDYDNHLFEFHTGTLKDRLTGYNDVLKKNLKG</sequence>
<keyword evidence="3" id="KW-0808">Transferase</keyword>
<dbReference type="Pfam" id="PF00903">
    <property type="entry name" value="Glyoxalase"/>
    <property type="match status" value="1"/>
</dbReference>
<dbReference type="AlphaFoldDB" id="A0A1E5H443"/>
<dbReference type="OrthoDB" id="192739at2"/>
<reference evidence="4" key="1">
    <citation type="submission" date="2016-09" db="EMBL/GenBank/DDBJ databases">
        <authorList>
            <person name="Gulvik C.A."/>
        </authorList>
    </citation>
    <scope>NUCLEOTIDE SEQUENCE [LARGE SCALE GENOMIC DNA]</scope>
    <source>
        <strain evidence="4">LMG 8895</strain>
    </source>
</reference>
<dbReference type="PANTHER" id="PTHR36113:SF6">
    <property type="entry name" value="FOSFOMYCIN RESISTANCE PROTEIN FOSX"/>
    <property type="match status" value="1"/>
</dbReference>
<gene>
    <name evidence="3" type="ORF">BCR25_14685</name>
</gene>
<dbReference type="InterPro" id="IPR051332">
    <property type="entry name" value="Fosfomycin_Res_Enzymes"/>
</dbReference>
<name>A0A1E5H443_9ENTE</name>
<comment type="caution">
    <text evidence="3">The sequence shown here is derived from an EMBL/GenBank/DDBJ whole genome shotgun (WGS) entry which is preliminary data.</text>
</comment>
<dbReference type="GO" id="GO:0016740">
    <property type="term" value="F:transferase activity"/>
    <property type="evidence" value="ECO:0007669"/>
    <property type="project" value="UniProtKB-KW"/>
</dbReference>
<proteinExistence type="predicted"/>
<protein>
    <submittedName>
        <fullName evidence="3">FosX/FosE/FosI family fosfomycin resistance thiol transferase</fullName>
    </submittedName>
</protein>
<feature type="domain" description="VOC" evidence="2">
    <location>
        <begin position="4"/>
        <end position="122"/>
    </location>
</feature>